<feature type="domain" description="Ig-like" evidence="1">
    <location>
        <begin position="574"/>
        <end position="656"/>
    </location>
</feature>
<name>A0ABP8NDT3_9BACT</name>
<dbReference type="InterPro" id="IPR026341">
    <property type="entry name" value="T9SS_type_B"/>
</dbReference>
<dbReference type="Gene3D" id="2.60.40.1080">
    <property type="match status" value="1"/>
</dbReference>
<evidence type="ECO:0000313" key="4">
    <source>
        <dbReference type="Proteomes" id="UP001500067"/>
    </source>
</evidence>
<dbReference type="SUPFAM" id="SSF48726">
    <property type="entry name" value="Immunoglobulin"/>
    <property type="match status" value="1"/>
</dbReference>
<dbReference type="NCBIfam" id="TIGR04131">
    <property type="entry name" value="Bac_Flav_CTERM"/>
    <property type="match status" value="1"/>
</dbReference>
<dbReference type="Gene3D" id="2.60.40.10">
    <property type="entry name" value="Immunoglobulins"/>
    <property type="match status" value="1"/>
</dbReference>
<sequence>MQGTFLDIGMNRNASFGACNGNGAIPATYHRHELTGAPPTGTNLAETYDYGHNGWATGAPVFMGDYTYPGSPFEGWEIQIGTARSQAFQNCGGTFTNVGGATMTGNHTAYSSAGGVARGVWDGTFTSAGGNLAIRQTTAVEVSGSAVIVTTVLRNTGAAATGNVYYMRSCDPDNDQTWPGGGFWTTNQIVHQNEDARHRVLVSSRGATGAASYMSLGTKDCRARCCIYDSWPMTSAAPLDQLWAGTYTPASITYGPIGATRDNDIAIALTYNLGSIPAGDSTIISYAYIFNGNLGIDSAFPDPQIVVNGVPKISWAPPTPNYDTFDFCQFPGLTSIPVSILNATTKNWSWSKWTWSPGLGLSATTGTNVTISTPGLPTSITYTITGTDSATGMYSCHKKVFYLTILTCNRAEANSPCEGDTLWVNAPGDSTGATYQWYGPAPYSATPFATTQKTFRFPATAGMSGTYRVIKTVAGVPDTSYVAVTIRHKPVVSATSNAPLCIGAANTLSLTATCDSPGVTYSWSRTPPSFSSSSPTPTISGFTVSDTGVYRVIVTSWFGCKDTASTHVTLVPLPSPPVVTAVTPYCVGDAFVPFAVSGLVTPGGSVLWYTSPTGGVGSATAPVINTAIAGTYKVYFSQIVGSCESLRDSVTVVVNPAPAAIGGTTGVCQYHTTTLSDATSGGTWTSSNPAIASIGSSTGIVTGHLPGTVTISYTLPTSCRTTTIVTVHGKPLPPVVPEVRPCQFKPVGVLSVTVTGPGYTTTWYGPGVTPPLSFPGGTSSIMPSTDSAGVTTYYVTQTSPFGCVSDSAAFPVRIVPEPHMPIPHDTSYCQHDPLVAPVLAFGDSLRWYTSLTAPAGTGSFTAPVPSVENPGVTTYYVTQEITGCESPKVPVNVTVLYKPEFKIIPERDWVCQFDSLTFTNTAPAGMVDPGYVWQLPVGSAFVNGTNATDPSIEARFDTVWGRHDIFLTISTYRGRCATTEMATVKVIPAPDAHLYIKPDVCLGDTISLALNSHSDNSYSYIWTVDGQPMKTAPGIKIITANVNSGGPYLISWVDSGLHIFNVVGITKEGCIAEPTADTIKVHTLPDPRFSISQIPTKFCVEDSVLFTANVKDYAYNYKWEPEHSFSNQNKPEIWGRVEQLRSKVSLTVTDAFGCHATYSKQMNPDECCTVNMPNAFTPNGDGKNDRYRPIFDGYRRFHVFRVTNRWGQTVFESANSEPSWDGTFNGVPQDMGTYFFYLKYDCGGKTQETKGDVLLVR</sequence>
<feature type="domain" description="NUP210 Ig-like" evidence="2">
    <location>
        <begin position="667"/>
        <end position="722"/>
    </location>
</feature>
<gene>
    <name evidence="3" type="ORF">GCM10023093_12950</name>
</gene>
<dbReference type="InterPro" id="IPR044023">
    <property type="entry name" value="Ig_7"/>
</dbReference>
<evidence type="ECO:0000259" key="2">
    <source>
        <dbReference type="Pfam" id="PF25354"/>
    </source>
</evidence>
<dbReference type="SUPFAM" id="SSF49373">
    <property type="entry name" value="Invasin/intimin cell-adhesion fragments"/>
    <property type="match status" value="1"/>
</dbReference>
<dbReference type="InterPro" id="IPR013783">
    <property type="entry name" value="Ig-like_fold"/>
</dbReference>
<dbReference type="EMBL" id="BAABFA010000008">
    <property type="protein sequence ID" value="GAA4463770.1"/>
    <property type="molecule type" value="Genomic_DNA"/>
</dbReference>
<dbReference type="InterPro" id="IPR036179">
    <property type="entry name" value="Ig-like_dom_sf"/>
</dbReference>
<dbReference type="Proteomes" id="UP001500067">
    <property type="component" value="Unassembled WGS sequence"/>
</dbReference>
<dbReference type="Pfam" id="PF13585">
    <property type="entry name" value="CHU_C"/>
    <property type="match status" value="1"/>
</dbReference>
<proteinExistence type="predicted"/>
<organism evidence="3 4">
    <name type="scientific">Nemorincola caseinilytica</name>
    <dbReference type="NCBI Taxonomy" id="2054315"/>
    <lineage>
        <taxon>Bacteria</taxon>
        <taxon>Pseudomonadati</taxon>
        <taxon>Bacteroidota</taxon>
        <taxon>Chitinophagia</taxon>
        <taxon>Chitinophagales</taxon>
        <taxon>Chitinophagaceae</taxon>
        <taxon>Nemorincola</taxon>
    </lineage>
</organism>
<evidence type="ECO:0000313" key="3">
    <source>
        <dbReference type="EMBL" id="GAA4463770.1"/>
    </source>
</evidence>
<comment type="caution">
    <text evidence="3">The sequence shown here is derived from an EMBL/GenBank/DDBJ whole genome shotgun (WGS) entry which is preliminary data.</text>
</comment>
<protein>
    <recommendedName>
        <fullName evidence="5">Ig-like domain-containing protein</fullName>
    </recommendedName>
</protein>
<reference evidence="4" key="1">
    <citation type="journal article" date="2019" name="Int. J. Syst. Evol. Microbiol.">
        <title>The Global Catalogue of Microorganisms (GCM) 10K type strain sequencing project: providing services to taxonomists for standard genome sequencing and annotation.</title>
        <authorList>
            <consortium name="The Broad Institute Genomics Platform"/>
            <consortium name="The Broad Institute Genome Sequencing Center for Infectious Disease"/>
            <person name="Wu L."/>
            <person name="Ma J."/>
        </authorList>
    </citation>
    <scope>NUCLEOTIDE SEQUENCE [LARGE SCALE GENOMIC DNA]</scope>
    <source>
        <strain evidence="4">JCM 32105</strain>
    </source>
</reference>
<evidence type="ECO:0000259" key="1">
    <source>
        <dbReference type="Pfam" id="PF19081"/>
    </source>
</evidence>
<keyword evidence="4" id="KW-1185">Reference proteome</keyword>
<dbReference type="InterPro" id="IPR057586">
    <property type="entry name" value="Ig_NUP210_16th"/>
</dbReference>
<accession>A0ABP8NDT3</accession>
<evidence type="ECO:0008006" key="5">
    <source>
        <dbReference type="Google" id="ProtNLM"/>
    </source>
</evidence>
<dbReference type="Pfam" id="PF25354">
    <property type="entry name" value="Ig_NUP210_16th"/>
    <property type="match status" value="1"/>
</dbReference>
<dbReference type="Pfam" id="PF19081">
    <property type="entry name" value="Ig_7"/>
    <property type="match status" value="1"/>
</dbReference>
<dbReference type="InterPro" id="IPR008964">
    <property type="entry name" value="Invasin/intimin_cell_adhesion"/>
</dbReference>